<name>A0ACD4DDA9_9NOCA</name>
<sequence>MPRSFDQAVHVEDVHKWFDDVHALAGISFSAAPGSALGVLGPNGAGKTTTVKILSTLLRPSEGSASVAGFDVVTEAAEVRRSIMMTGQFAALDDALTGRENLVLFGRLMGLDRRAARQRAAQLLEEFDLTDAGDRPVKGYSGGMRRRVDLACGLVVRPQVVFLDEPTTGLDPRSRQAVWNLVSKLKEQGITVLLTTQYLEEADVLSDDIIVIDKGTVIARGTADELKAATGRSFCEIVPVDAHDLPRIVEALGPLVPDHVRAELSSRPESARLSIPAPHGAVTLGEVLRLLAPLEVELTDIGLRRPSLDDVFLELTGHSATTGDPLAPNDEIDEPVIAASRE</sequence>
<proteinExistence type="predicted"/>
<evidence type="ECO:0000313" key="1">
    <source>
        <dbReference type="EMBL" id="UYP18021.1"/>
    </source>
</evidence>
<gene>
    <name evidence="1" type="ORF">OED52_15275</name>
</gene>
<accession>A0ACD4DDA9</accession>
<reference evidence="1" key="1">
    <citation type="submission" date="2022-10" db="EMBL/GenBank/DDBJ databases">
        <title>Rhodococcus ferula Z13 complete genome.</title>
        <authorList>
            <person name="Long X."/>
            <person name="Zang M."/>
        </authorList>
    </citation>
    <scope>NUCLEOTIDE SEQUENCE</scope>
    <source>
        <strain evidence="1">Z13</strain>
    </source>
</reference>
<dbReference type="EMBL" id="CP107551">
    <property type="protein sequence ID" value="UYP18021.1"/>
    <property type="molecule type" value="Genomic_DNA"/>
</dbReference>
<organism evidence="1 2">
    <name type="scientific">Rhodococcus sacchari</name>
    <dbReference type="NCBI Taxonomy" id="2962047"/>
    <lineage>
        <taxon>Bacteria</taxon>
        <taxon>Bacillati</taxon>
        <taxon>Actinomycetota</taxon>
        <taxon>Actinomycetes</taxon>
        <taxon>Mycobacteriales</taxon>
        <taxon>Nocardiaceae</taxon>
        <taxon>Rhodococcus</taxon>
    </lineage>
</organism>
<keyword evidence="1" id="KW-0547">Nucleotide-binding</keyword>
<dbReference type="Proteomes" id="UP001156484">
    <property type="component" value="Chromosome"/>
</dbReference>
<protein>
    <submittedName>
        <fullName evidence="1">ATP-binding cassette domain-containing protein</fullName>
    </submittedName>
</protein>
<keyword evidence="2" id="KW-1185">Reference proteome</keyword>
<keyword evidence="1" id="KW-0067">ATP-binding</keyword>
<evidence type="ECO:0000313" key="2">
    <source>
        <dbReference type="Proteomes" id="UP001156484"/>
    </source>
</evidence>